<evidence type="ECO:0000259" key="6">
    <source>
        <dbReference type="Pfam" id="PF01699"/>
    </source>
</evidence>
<evidence type="ECO:0000256" key="3">
    <source>
        <dbReference type="ARBA" id="ARBA00022989"/>
    </source>
</evidence>
<dbReference type="GO" id="GO:0015385">
    <property type="term" value="F:sodium:proton antiporter activity"/>
    <property type="evidence" value="ECO:0007669"/>
    <property type="project" value="TreeGrafter"/>
</dbReference>
<dbReference type="PANTHER" id="PTHR37958:SF1">
    <property type="entry name" value="SODIUM-POTASSIUM_PROTON ANTIPORTER CHAA"/>
    <property type="match status" value="1"/>
</dbReference>
<dbReference type="GO" id="GO:0015386">
    <property type="term" value="F:potassium:proton antiporter activity"/>
    <property type="evidence" value="ECO:0007669"/>
    <property type="project" value="TreeGrafter"/>
</dbReference>
<feature type="transmembrane region" description="Helical" evidence="5">
    <location>
        <begin position="211"/>
        <end position="233"/>
    </location>
</feature>
<dbReference type="GO" id="GO:0005886">
    <property type="term" value="C:plasma membrane"/>
    <property type="evidence" value="ECO:0007669"/>
    <property type="project" value="TreeGrafter"/>
</dbReference>
<reference evidence="8" key="1">
    <citation type="submission" date="2017-01" db="EMBL/GenBank/DDBJ databases">
        <authorList>
            <person name="Varghese N."/>
            <person name="Submissions S."/>
        </authorList>
    </citation>
    <scope>NUCLEOTIDE SEQUENCE [LARGE SCALE GENOMIC DNA]</scope>
    <source>
        <strain evidence="8">DSM 21768</strain>
    </source>
</reference>
<organism evidence="7 8">
    <name type="scientific">Moraxella cuniculi DSM 21768</name>
    <dbReference type="NCBI Taxonomy" id="1122245"/>
    <lineage>
        <taxon>Bacteria</taxon>
        <taxon>Pseudomonadati</taxon>
        <taxon>Pseudomonadota</taxon>
        <taxon>Gammaproteobacteria</taxon>
        <taxon>Moraxellales</taxon>
        <taxon>Moraxellaceae</taxon>
        <taxon>Moraxella</taxon>
    </lineage>
</organism>
<dbReference type="InterPro" id="IPR004837">
    <property type="entry name" value="NaCa_Exmemb"/>
</dbReference>
<feature type="transmembrane region" description="Helical" evidence="5">
    <location>
        <begin position="165"/>
        <end position="184"/>
    </location>
</feature>
<feature type="transmembrane region" description="Helical" evidence="5">
    <location>
        <begin position="7"/>
        <end position="26"/>
    </location>
</feature>
<name>A0A1N7FAB8_9GAMM</name>
<dbReference type="InterPro" id="IPR052946">
    <property type="entry name" value="Alkaline_pH_Ca-Antiporter"/>
</dbReference>
<evidence type="ECO:0000256" key="4">
    <source>
        <dbReference type="ARBA" id="ARBA00023136"/>
    </source>
</evidence>
<evidence type="ECO:0000313" key="7">
    <source>
        <dbReference type="EMBL" id="SIR97234.1"/>
    </source>
</evidence>
<evidence type="ECO:0000256" key="1">
    <source>
        <dbReference type="ARBA" id="ARBA00004141"/>
    </source>
</evidence>
<dbReference type="PANTHER" id="PTHR37958">
    <property type="entry name" value="SODIUM-POTASSIUM/PROTON ANTIPORTER CHAA"/>
    <property type="match status" value="1"/>
</dbReference>
<keyword evidence="8" id="KW-1185">Reference proteome</keyword>
<accession>A0A1N7FAB8</accession>
<feature type="domain" description="Sodium/calcium exchanger membrane region" evidence="6">
    <location>
        <begin position="215"/>
        <end position="357"/>
    </location>
</feature>
<proteinExistence type="predicted"/>
<dbReference type="EMBL" id="FTNU01000011">
    <property type="protein sequence ID" value="SIR97234.1"/>
    <property type="molecule type" value="Genomic_DNA"/>
</dbReference>
<dbReference type="STRING" id="34061.B0189_09370"/>
<comment type="subcellular location">
    <subcellularLocation>
        <location evidence="1">Membrane</location>
        <topology evidence="1">Multi-pass membrane protein</topology>
    </subcellularLocation>
</comment>
<evidence type="ECO:0000256" key="2">
    <source>
        <dbReference type="ARBA" id="ARBA00022692"/>
    </source>
</evidence>
<evidence type="ECO:0000313" key="8">
    <source>
        <dbReference type="Proteomes" id="UP000187495"/>
    </source>
</evidence>
<feature type="transmembrane region" description="Helical" evidence="5">
    <location>
        <begin position="313"/>
        <end position="332"/>
    </location>
</feature>
<dbReference type="Pfam" id="PF01699">
    <property type="entry name" value="Na_Ca_ex"/>
    <property type="match status" value="2"/>
</dbReference>
<dbReference type="RefSeq" id="WP_076555566.1">
    <property type="nucleotide sequence ID" value="NZ_FTNU01000011.1"/>
</dbReference>
<gene>
    <name evidence="7" type="ORF">SAMN02745664_11137</name>
</gene>
<keyword evidence="2 5" id="KW-0812">Transmembrane</keyword>
<feature type="transmembrane region" description="Helical" evidence="5">
    <location>
        <begin position="339"/>
        <end position="358"/>
    </location>
</feature>
<feature type="transmembrane region" description="Helical" evidence="5">
    <location>
        <begin position="100"/>
        <end position="121"/>
    </location>
</feature>
<keyword evidence="3 5" id="KW-1133">Transmembrane helix</keyword>
<feature type="transmembrane region" description="Helical" evidence="5">
    <location>
        <begin position="32"/>
        <end position="52"/>
    </location>
</feature>
<dbReference type="Proteomes" id="UP000187495">
    <property type="component" value="Unassembled WGS sequence"/>
</dbReference>
<evidence type="ECO:0000256" key="5">
    <source>
        <dbReference type="SAM" id="Phobius"/>
    </source>
</evidence>
<feature type="transmembrane region" description="Helical" evidence="5">
    <location>
        <begin position="282"/>
        <end position="307"/>
    </location>
</feature>
<keyword evidence="4 5" id="KW-0472">Membrane</keyword>
<feature type="transmembrane region" description="Helical" evidence="5">
    <location>
        <begin position="133"/>
        <end position="153"/>
    </location>
</feature>
<sequence length="359" mass="37553">MATNSRFGLPVWSMIVPLVAWGLFFFGIKGSILLQILGGVFLIGSVLSAVYHAEVVAHKVGEPFGTIILALAITIIEVALIISLMVAGGDNAAFLARDTVFAAIMLILNGILGLSLMIGGLKHREQFFGQKSASTALITLVSILVMTLILPNFTTSTAEGTYSSAQLVFVAMASLVLYGSFIMVQTVRHRDYFLAADDDLDHHAEPPSGKVTAASFAFLLVCLGIVVMLAKSLSPSIEAAVAAMGAPAALVGVIIAAVVLLPEGLAALNAARRNRFQTSLNLALGSALASIGLTIPAVTIVCLLYGIPLVLGLDGKSMVLLGLSTFIVMLSLNQGRTNILYGIVLLVNLAAYVFTIIAP</sequence>
<feature type="transmembrane region" description="Helical" evidence="5">
    <location>
        <begin position="64"/>
        <end position="88"/>
    </location>
</feature>
<feature type="domain" description="Sodium/calcium exchanger membrane region" evidence="6">
    <location>
        <begin position="31"/>
        <end position="186"/>
    </location>
</feature>
<feature type="transmembrane region" description="Helical" evidence="5">
    <location>
        <begin position="239"/>
        <end position="261"/>
    </location>
</feature>
<dbReference type="AlphaFoldDB" id="A0A1N7FAB8"/>
<protein>
    <submittedName>
        <fullName evidence="7">Ca2+:H+ antiporter</fullName>
    </submittedName>
</protein>